<sequence length="120" mass="13474">MSLFRTFRTESFVTCVVTRTLQEVREADNNIKNNRGSNLSARNLKLESVGWSWALLCSTYFHFNICSHNPSVVKSNEHQDNKTATLFSNVNAEGKGGTVFLSSQKQNTSTFYNLSCPSGR</sequence>
<organism evidence="1 2">
    <name type="scientific">Pyxicephalus adspersus</name>
    <name type="common">African bullfrog</name>
    <dbReference type="NCBI Taxonomy" id="30357"/>
    <lineage>
        <taxon>Eukaryota</taxon>
        <taxon>Metazoa</taxon>
        <taxon>Chordata</taxon>
        <taxon>Craniata</taxon>
        <taxon>Vertebrata</taxon>
        <taxon>Euteleostomi</taxon>
        <taxon>Amphibia</taxon>
        <taxon>Batrachia</taxon>
        <taxon>Anura</taxon>
        <taxon>Neobatrachia</taxon>
        <taxon>Ranoidea</taxon>
        <taxon>Pyxicephalidae</taxon>
        <taxon>Pyxicephalinae</taxon>
        <taxon>Pyxicephalus</taxon>
    </lineage>
</organism>
<gene>
    <name evidence="1" type="ORF">GDO54_006780</name>
</gene>
<comment type="caution">
    <text evidence="1">The sequence shown here is derived from an EMBL/GenBank/DDBJ whole genome shotgun (WGS) entry which is preliminary data.</text>
</comment>
<dbReference type="AlphaFoldDB" id="A0AAV3B1C7"/>
<dbReference type="EMBL" id="DYDO01000002">
    <property type="protein sequence ID" value="DBA30846.1"/>
    <property type="molecule type" value="Genomic_DNA"/>
</dbReference>
<accession>A0AAV3B1C7</accession>
<evidence type="ECO:0000313" key="1">
    <source>
        <dbReference type="EMBL" id="DBA30846.1"/>
    </source>
</evidence>
<keyword evidence="2" id="KW-1185">Reference proteome</keyword>
<evidence type="ECO:0000313" key="2">
    <source>
        <dbReference type="Proteomes" id="UP001181693"/>
    </source>
</evidence>
<proteinExistence type="predicted"/>
<dbReference type="Proteomes" id="UP001181693">
    <property type="component" value="Unassembled WGS sequence"/>
</dbReference>
<protein>
    <submittedName>
        <fullName evidence="1">Uncharacterized protein</fullName>
    </submittedName>
</protein>
<reference evidence="1" key="1">
    <citation type="thesis" date="2020" institute="ProQuest LLC" country="789 East Eisenhower Parkway, Ann Arbor, MI, USA">
        <title>Comparative Genomics and Chromosome Evolution.</title>
        <authorList>
            <person name="Mudd A.B."/>
        </authorList>
    </citation>
    <scope>NUCLEOTIDE SEQUENCE</scope>
    <source>
        <strain evidence="1">1538</strain>
        <tissue evidence="1">Blood</tissue>
    </source>
</reference>
<name>A0AAV3B1C7_PYXAD</name>